<dbReference type="SUPFAM" id="SSF48452">
    <property type="entry name" value="TPR-like"/>
    <property type="match status" value="1"/>
</dbReference>
<dbReference type="EC" id="3.1.-.-" evidence="1"/>
<dbReference type="GO" id="GO:0016787">
    <property type="term" value="F:hydrolase activity"/>
    <property type="evidence" value="ECO:0007669"/>
    <property type="project" value="UniProtKB-KW"/>
</dbReference>
<dbReference type="SMART" id="SM00028">
    <property type="entry name" value="TPR"/>
    <property type="match status" value="4"/>
</dbReference>
<dbReference type="Proteomes" id="UP001179280">
    <property type="component" value="Unassembled WGS sequence"/>
</dbReference>
<dbReference type="InterPro" id="IPR019734">
    <property type="entry name" value="TPR_rpt"/>
</dbReference>
<dbReference type="RefSeq" id="WP_204463526.1">
    <property type="nucleotide sequence ID" value="NZ_JAFBCV010000001.1"/>
</dbReference>
<dbReference type="EMBL" id="JAFBCV010000001">
    <property type="protein sequence ID" value="MBM7836807.1"/>
    <property type="molecule type" value="Genomic_DNA"/>
</dbReference>
<comment type="caution">
    <text evidence="1">The sequence shown here is derived from an EMBL/GenBank/DDBJ whole genome shotgun (WGS) entry which is preliminary data.</text>
</comment>
<name>A0ABS2SMS2_9BACI</name>
<accession>A0ABS2SMS2</accession>
<gene>
    <name evidence="1" type="ORF">JOC54_000038</name>
</gene>
<proteinExistence type="predicted"/>
<keyword evidence="1" id="KW-0378">Hydrolase</keyword>
<dbReference type="Pfam" id="PF18801">
    <property type="entry name" value="RapH_N"/>
    <property type="match status" value="1"/>
</dbReference>
<evidence type="ECO:0000313" key="1">
    <source>
        <dbReference type="EMBL" id="MBM7836807.1"/>
    </source>
</evidence>
<evidence type="ECO:0000313" key="2">
    <source>
        <dbReference type="Proteomes" id="UP001179280"/>
    </source>
</evidence>
<reference evidence="1" key="1">
    <citation type="submission" date="2021-01" db="EMBL/GenBank/DDBJ databases">
        <title>Genomic Encyclopedia of Type Strains, Phase IV (KMG-IV): sequencing the most valuable type-strain genomes for metagenomic binning, comparative biology and taxonomic classification.</title>
        <authorList>
            <person name="Goeker M."/>
        </authorList>
    </citation>
    <scope>NUCLEOTIDE SEQUENCE</scope>
    <source>
        <strain evidence="1">DSM 21943</strain>
    </source>
</reference>
<organism evidence="1 2">
    <name type="scientific">Shouchella xiaoxiensis</name>
    <dbReference type="NCBI Taxonomy" id="766895"/>
    <lineage>
        <taxon>Bacteria</taxon>
        <taxon>Bacillati</taxon>
        <taxon>Bacillota</taxon>
        <taxon>Bacilli</taxon>
        <taxon>Bacillales</taxon>
        <taxon>Bacillaceae</taxon>
        <taxon>Shouchella</taxon>
    </lineage>
</organism>
<dbReference type="InterPro" id="IPR011990">
    <property type="entry name" value="TPR-like_helical_dom_sf"/>
</dbReference>
<sequence>MYVTIPAEEVGAKIVEWYSCIIARSVDQAVLLHTEIKEMLKRMEPSDRMLAYYSLVEYRFTLMRDQTTDETTGGKMLEHVGITVEKSIDHMLHYLYYFVSGQHEFLHERYRSAVKLFRKAERLLEHVNDAAEEADFHYYMGISLQRINQNVLASSYLEEAIVSFKRLGYPEREVYCQHILASIFSEAGNYQKAEEILKTSMSQVQKNTHTEVILIRSLGVNAHRKKDYQSAVHFQKLIIEKYEIKDTIVYSKAKYSLARALFALDQFDEAQQWLFEALKEATYHKNREYILRCKILESLYILENKAKLNQITNELTKLKLHYEVEELSEEISGVFEKKGYTDIALSFLKIALQAKQKNLYLGVDQS</sequence>
<protein>
    <submittedName>
        <fullName evidence="1">Response regulator aspartate phosphatase B/response regulator aspartate phosphatase J</fullName>
        <ecNumber evidence="1">3.1.-.-</ecNumber>
    </submittedName>
</protein>
<dbReference type="Gene3D" id="1.25.40.10">
    <property type="entry name" value="Tetratricopeptide repeat domain"/>
    <property type="match status" value="1"/>
</dbReference>
<keyword evidence="2" id="KW-1185">Reference proteome</keyword>